<dbReference type="EMBL" id="VRTY01000051">
    <property type="protein sequence ID" value="TXK44275.1"/>
    <property type="molecule type" value="Genomic_DNA"/>
</dbReference>
<reference evidence="1 2" key="1">
    <citation type="submission" date="2019-08" db="EMBL/GenBank/DDBJ databases">
        <authorList>
            <person name="Shi S."/>
        </authorList>
    </citation>
    <scope>NUCLEOTIDE SEQUENCE [LARGE SCALE GENOMIC DNA]</scope>
    <source>
        <strain evidence="1 2">GY10130</strain>
    </source>
</reference>
<dbReference type="OrthoDB" id="1524444at2"/>
<evidence type="ECO:0000313" key="2">
    <source>
        <dbReference type="Proteomes" id="UP000321926"/>
    </source>
</evidence>
<name>A0A5C8K170_9BACT</name>
<comment type="caution">
    <text evidence="1">The sequence shown here is derived from an EMBL/GenBank/DDBJ whole genome shotgun (WGS) entry which is preliminary data.</text>
</comment>
<sequence length="105" mass="12238">MMNNAPVYVWSPLPQIKMLQQGLLQYNFYHSYQFLDIYINSQFDKSTLTQGQVAEYIASEAFRIVVIPGELLNGRVSKPDIDFSSYEEVAKYYNLTEDKVIKKSR</sequence>
<accession>A0A5C8K170</accession>
<evidence type="ECO:0000313" key="1">
    <source>
        <dbReference type="EMBL" id="TXK44275.1"/>
    </source>
</evidence>
<dbReference type="AlphaFoldDB" id="A0A5C8K170"/>
<proteinExistence type="predicted"/>
<protein>
    <submittedName>
        <fullName evidence="1">Uncharacterized protein</fullName>
    </submittedName>
</protein>
<dbReference type="Proteomes" id="UP000321926">
    <property type="component" value="Unassembled WGS sequence"/>
</dbReference>
<keyword evidence="2" id="KW-1185">Reference proteome</keyword>
<gene>
    <name evidence="1" type="ORF">FVR03_13930</name>
</gene>
<organism evidence="1 2">
    <name type="scientific">Pontibacter qinzhouensis</name>
    <dbReference type="NCBI Taxonomy" id="2603253"/>
    <lineage>
        <taxon>Bacteria</taxon>
        <taxon>Pseudomonadati</taxon>
        <taxon>Bacteroidota</taxon>
        <taxon>Cytophagia</taxon>
        <taxon>Cytophagales</taxon>
        <taxon>Hymenobacteraceae</taxon>
        <taxon>Pontibacter</taxon>
    </lineage>
</organism>